<dbReference type="Proteomes" id="UP000295764">
    <property type="component" value="Unassembled WGS sequence"/>
</dbReference>
<keyword evidence="2 6" id="KW-0812">Transmembrane</keyword>
<dbReference type="PANTHER" id="PTHR23514">
    <property type="entry name" value="BYPASS OF STOP CODON PROTEIN 6"/>
    <property type="match status" value="1"/>
</dbReference>
<protein>
    <submittedName>
        <fullName evidence="8">Fucose permease</fullName>
    </submittedName>
</protein>
<feature type="transmembrane region" description="Helical" evidence="6">
    <location>
        <begin position="53"/>
        <end position="72"/>
    </location>
</feature>
<evidence type="ECO:0000313" key="9">
    <source>
        <dbReference type="Proteomes" id="UP000295764"/>
    </source>
</evidence>
<reference evidence="8 9" key="1">
    <citation type="submission" date="2019-03" db="EMBL/GenBank/DDBJ databases">
        <title>Genomic analyses of the natural microbiome of Caenorhabditis elegans.</title>
        <authorList>
            <person name="Samuel B."/>
        </authorList>
    </citation>
    <scope>NUCLEOTIDE SEQUENCE [LARGE SCALE GENOMIC DNA]</scope>
    <source>
        <strain evidence="8 9">JUb65</strain>
    </source>
</reference>
<evidence type="ECO:0000256" key="1">
    <source>
        <dbReference type="ARBA" id="ARBA00004651"/>
    </source>
</evidence>
<feature type="domain" description="Major facilitator superfamily (MFS) profile" evidence="7">
    <location>
        <begin position="15"/>
        <end position="398"/>
    </location>
</feature>
<dbReference type="InterPro" id="IPR036259">
    <property type="entry name" value="MFS_trans_sf"/>
</dbReference>
<feature type="transmembrane region" description="Helical" evidence="6">
    <location>
        <begin position="317"/>
        <end position="340"/>
    </location>
</feature>
<feature type="region of interest" description="Disordered" evidence="5">
    <location>
        <begin position="400"/>
        <end position="460"/>
    </location>
</feature>
<comment type="caution">
    <text evidence="8">The sequence shown here is derived from an EMBL/GenBank/DDBJ whole genome shotgun (WGS) entry which is preliminary data.</text>
</comment>
<feature type="transmembrane region" description="Helical" evidence="6">
    <location>
        <begin position="293"/>
        <end position="311"/>
    </location>
</feature>
<dbReference type="Pfam" id="PF07690">
    <property type="entry name" value="MFS_1"/>
    <property type="match status" value="1"/>
</dbReference>
<comment type="subcellular location">
    <subcellularLocation>
        <location evidence="1">Cell membrane</location>
        <topology evidence="1">Multi-pass membrane protein</topology>
    </subcellularLocation>
</comment>
<dbReference type="SUPFAM" id="SSF103473">
    <property type="entry name" value="MFS general substrate transporter"/>
    <property type="match status" value="1"/>
</dbReference>
<evidence type="ECO:0000256" key="4">
    <source>
        <dbReference type="ARBA" id="ARBA00023136"/>
    </source>
</evidence>
<name>A0A4R6DHN9_9MICO</name>
<dbReference type="PANTHER" id="PTHR23514:SF13">
    <property type="entry name" value="INNER MEMBRANE PROTEIN YBJJ"/>
    <property type="match status" value="1"/>
</dbReference>
<dbReference type="AlphaFoldDB" id="A0A4R6DHN9"/>
<feature type="transmembrane region" description="Helical" evidence="6">
    <location>
        <begin position="145"/>
        <end position="164"/>
    </location>
</feature>
<gene>
    <name evidence="8" type="ORF">EDF64_10598</name>
</gene>
<feature type="transmembrane region" description="Helical" evidence="6">
    <location>
        <begin position="12"/>
        <end position="33"/>
    </location>
</feature>
<dbReference type="InterPro" id="IPR020846">
    <property type="entry name" value="MFS_dom"/>
</dbReference>
<dbReference type="RefSeq" id="WP_243736316.1">
    <property type="nucleotide sequence ID" value="NZ_SNVW01000005.1"/>
</dbReference>
<feature type="compositionally biased region" description="Basic and acidic residues" evidence="5">
    <location>
        <begin position="426"/>
        <end position="460"/>
    </location>
</feature>
<sequence length="460" mass="47034">MTTTSARTTPTTRAWIIAVFVVFTLSGLDIATWLGRIPSVRDALGASTFEMGLLVLGMAVGSIGGLTFAGHIVSKLGARRGVQVAAACLALGMVFAGIAVTLGWGFAAIWIALIAFGFGNGLCDVSMNVSGAAAEKAGGRTIMPLFHAAFSLGTLAGAGLGALAEALEIPVAWHFIVLVLVTSAAMLVAVRAFQDEHRFADAEHVATETSPVPTQVTRWQVWAQPSTILIGVIVLGMALAEGSANDWLPLAMIDGHGLDNAAGAAVLTVFLAAMTVGRVAGSPLIDRFGRVPILRISAAVAVVGLGMLIFIDNVPLAIVGVVLWGLGASLGFPMGMSAAADDPRTAALKVSAVATIGYVAFLAGPPIIGFLGEHVGLLGALLVVFVFIIAAGLASGAARETGAAARPTRRGRDADGGAGPRLQADGADRTDATDRSHGTEETDSADRADRPTSDRAADRR</sequence>
<keyword evidence="3 6" id="KW-1133">Transmembrane helix</keyword>
<evidence type="ECO:0000256" key="3">
    <source>
        <dbReference type="ARBA" id="ARBA00022989"/>
    </source>
</evidence>
<feature type="transmembrane region" description="Helical" evidence="6">
    <location>
        <begin position="170"/>
        <end position="190"/>
    </location>
</feature>
<dbReference type="GO" id="GO:0022857">
    <property type="term" value="F:transmembrane transporter activity"/>
    <property type="evidence" value="ECO:0007669"/>
    <property type="project" value="InterPro"/>
</dbReference>
<dbReference type="CDD" id="cd17393">
    <property type="entry name" value="MFS_MosC_like"/>
    <property type="match status" value="1"/>
</dbReference>
<feature type="transmembrane region" description="Helical" evidence="6">
    <location>
        <begin position="377"/>
        <end position="398"/>
    </location>
</feature>
<accession>A0A4R6DHN9</accession>
<proteinExistence type="predicted"/>
<evidence type="ECO:0000256" key="2">
    <source>
        <dbReference type="ARBA" id="ARBA00022692"/>
    </source>
</evidence>
<organism evidence="8 9">
    <name type="scientific">Curtobacterium flaccumfaciens</name>
    <dbReference type="NCBI Taxonomy" id="2035"/>
    <lineage>
        <taxon>Bacteria</taxon>
        <taxon>Bacillati</taxon>
        <taxon>Actinomycetota</taxon>
        <taxon>Actinomycetes</taxon>
        <taxon>Micrococcales</taxon>
        <taxon>Microbacteriaceae</taxon>
        <taxon>Curtobacterium</taxon>
    </lineage>
</organism>
<feature type="transmembrane region" description="Helical" evidence="6">
    <location>
        <begin position="221"/>
        <end position="240"/>
    </location>
</feature>
<dbReference type="GO" id="GO:0005886">
    <property type="term" value="C:plasma membrane"/>
    <property type="evidence" value="ECO:0007669"/>
    <property type="project" value="UniProtKB-SubCell"/>
</dbReference>
<evidence type="ECO:0000256" key="6">
    <source>
        <dbReference type="SAM" id="Phobius"/>
    </source>
</evidence>
<evidence type="ECO:0000259" key="7">
    <source>
        <dbReference type="PROSITE" id="PS50850"/>
    </source>
</evidence>
<dbReference type="InterPro" id="IPR051788">
    <property type="entry name" value="MFS_Transporter"/>
</dbReference>
<feature type="transmembrane region" description="Helical" evidence="6">
    <location>
        <begin position="110"/>
        <end position="133"/>
    </location>
</feature>
<feature type="transmembrane region" description="Helical" evidence="6">
    <location>
        <begin position="352"/>
        <end position="371"/>
    </location>
</feature>
<dbReference type="InterPro" id="IPR011701">
    <property type="entry name" value="MFS"/>
</dbReference>
<dbReference type="Gene3D" id="1.20.1250.20">
    <property type="entry name" value="MFS general substrate transporter like domains"/>
    <property type="match status" value="2"/>
</dbReference>
<feature type="transmembrane region" description="Helical" evidence="6">
    <location>
        <begin position="84"/>
        <end position="104"/>
    </location>
</feature>
<evidence type="ECO:0000313" key="8">
    <source>
        <dbReference type="EMBL" id="TDN44266.1"/>
    </source>
</evidence>
<evidence type="ECO:0000256" key="5">
    <source>
        <dbReference type="SAM" id="MobiDB-lite"/>
    </source>
</evidence>
<keyword evidence="4 6" id="KW-0472">Membrane</keyword>
<feature type="transmembrane region" description="Helical" evidence="6">
    <location>
        <begin position="260"/>
        <end position="281"/>
    </location>
</feature>
<dbReference type="PROSITE" id="PS50850">
    <property type="entry name" value="MFS"/>
    <property type="match status" value="1"/>
</dbReference>
<dbReference type="EMBL" id="SNVW01000005">
    <property type="protein sequence ID" value="TDN44266.1"/>
    <property type="molecule type" value="Genomic_DNA"/>
</dbReference>